<dbReference type="RefSeq" id="WP_190548533.1">
    <property type="nucleotide sequence ID" value="NZ_CAWPNO010000050.1"/>
</dbReference>
<reference evidence="1 2" key="1">
    <citation type="journal article" date="2020" name="ISME J.">
        <title>Comparative genomics reveals insights into cyanobacterial evolution and habitat adaptation.</title>
        <authorList>
            <person name="Chen M.Y."/>
            <person name="Teng W.K."/>
            <person name="Zhao L."/>
            <person name="Hu C.X."/>
            <person name="Zhou Y.K."/>
            <person name="Han B.P."/>
            <person name="Song L.R."/>
            <person name="Shu W.S."/>
        </authorList>
    </citation>
    <scope>NUCLEOTIDE SEQUENCE [LARGE SCALE GENOMIC DNA]</scope>
    <source>
        <strain evidence="1 2">FACHB-288</strain>
    </source>
</reference>
<evidence type="ECO:0000313" key="1">
    <source>
        <dbReference type="EMBL" id="MBD2196616.1"/>
    </source>
</evidence>
<dbReference type="EMBL" id="JACJQH010000019">
    <property type="protein sequence ID" value="MBD2196616.1"/>
    <property type="molecule type" value="Genomic_DNA"/>
</dbReference>
<name>A0ABR8AC68_9CYAN</name>
<protein>
    <submittedName>
        <fullName evidence="1">Uncharacterized protein</fullName>
    </submittedName>
</protein>
<proteinExistence type="predicted"/>
<evidence type="ECO:0000313" key="2">
    <source>
        <dbReference type="Proteomes" id="UP000658514"/>
    </source>
</evidence>
<gene>
    <name evidence="1" type="ORF">H6G24_14085</name>
</gene>
<organism evidence="1 2">
    <name type="scientific">Calothrix parietina FACHB-288</name>
    <dbReference type="NCBI Taxonomy" id="2692896"/>
    <lineage>
        <taxon>Bacteria</taxon>
        <taxon>Bacillati</taxon>
        <taxon>Cyanobacteriota</taxon>
        <taxon>Cyanophyceae</taxon>
        <taxon>Nostocales</taxon>
        <taxon>Calotrichaceae</taxon>
        <taxon>Calothrix</taxon>
    </lineage>
</organism>
<dbReference type="Proteomes" id="UP000658514">
    <property type="component" value="Unassembled WGS sequence"/>
</dbReference>
<sequence>MNETVIVGLNPAKKTKNIYAYLVDELDNLTFTFLYNPEEKSFSKQAKYDEGATALTSTPSQFYSYTSGLTLRLSNLILESYTRGKTCQILLDKLQALMVADPVKGKYAPTPVYFKWGSDKFGPAVITDLSWSETSWLNGEVASARVSFTLLQIPESQLPRKAQVETSQNKLKAALKSSNKLTDRQKEDAASKAKIWLNQNIKKLPEKVSSLVKINKYKIVVQDNGIVALYTNNSKPLGVVGWYKDGKLDTSGSNNNLNSFNK</sequence>
<keyword evidence="2" id="KW-1185">Reference proteome</keyword>
<accession>A0ABR8AC68</accession>
<comment type="caution">
    <text evidence="1">The sequence shown here is derived from an EMBL/GenBank/DDBJ whole genome shotgun (WGS) entry which is preliminary data.</text>
</comment>